<dbReference type="EMBL" id="AZXY01000002">
    <property type="protein sequence ID" value="KSZ59650.1"/>
    <property type="molecule type" value="Genomic_DNA"/>
</dbReference>
<dbReference type="InterPro" id="IPR027417">
    <property type="entry name" value="P-loop_NTPase"/>
</dbReference>
<evidence type="ECO:0000313" key="3">
    <source>
        <dbReference type="Proteomes" id="UP000053060"/>
    </source>
</evidence>
<evidence type="ECO:0000256" key="1">
    <source>
        <dbReference type="SAM" id="MobiDB-lite"/>
    </source>
</evidence>
<dbReference type="PANTHER" id="PTHR30121:SF11">
    <property type="entry name" value="AAA+ ATPASE DOMAIN-CONTAINING PROTEIN"/>
    <property type="match status" value="1"/>
</dbReference>
<sequence>MWQIVGFPDPLKEDRLAAWLRSTAQTIKGAGRYYGIPTIVLEVVASPEGIHHLIRLPKGKSAYLINQLRASIPGIECVQITEESVYQFDTGAELKMHNRARKLVVADITDFANRVLASMQGVTEEGDQLVLQWVITHAKPRPVSSGGPVAGTNVSLWGALMGNTAASAQEVADRQAKQVDQMFLATGRIGARSNDPDRAQWLVANVVDALTSEAGAAYFKPKAAEPTKLSRQMEFAETPLLMSAELSTTELMSVMAWPLGSPKIAGLASGLVPHMPVASSVPSEGIILGYSTMPGPKRLVAIDDTALTTHVYVGGGSGVGKTTLFVNMYRQAVERRHGAIVIEYAGNMIRRSLNQVPPDRLEDVVVLDFGDTSRSIPLNILQLGPPDVIAAQLSALFEMMFPENKSIYAEKLLTHIIPALQVVPGATIADIPIVANPQGPAQKRWVTHIIGQQKDPMIKRFLESWMRKDDKERARDTQGFDNRIWKLLTPLETRYPLTQEGLAFNPRDIIENNRLLFVDFAGISEQAASLIGSLLVSSLWRAARTVRAERSNLMFIDEFQYFSRLNGDFEDMLAVARQRNLGLVLATQYIERLPTTTQDAIAANARTKIVFQSSPKSARLHRTDFADPSIPQEHFQNLQRYDALARINTPNGMSKPLTMHTFDDPEGYDLAARAIELSRSKYGGDPSTIEADEQRRRRVNGETPQAPRPRPGAPGTADLAEDDPYMDGRSA</sequence>
<accession>A0A0V9UNS8</accession>
<protein>
    <submittedName>
        <fullName evidence="2">Uncharacterized protein</fullName>
    </submittedName>
</protein>
<gene>
    <name evidence="2" type="ORF">Z045_05620</name>
</gene>
<dbReference type="Proteomes" id="UP000053060">
    <property type="component" value="Unassembled WGS sequence"/>
</dbReference>
<name>A0A0V9UNS8_9NOCA</name>
<dbReference type="InterPro" id="IPR051162">
    <property type="entry name" value="T4SS_component"/>
</dbReference>
<dbReference type="SUPFAM" id="SSF52540">
    <property type="entry name" value="P-loop containing nucleoside triphosphate hydrolases"/>
    <property type="match status" value="1"/>
</dbReference>
<dbReference type="AlphaFoldDB" id="A0A0V9UNS8"/>
<reference evidence="2 3" key="2">
    <citation type="journal article" date="2016" name="Genome Announc.">
        <title>Draft Genome Sequence of a Versatile Hydrocarbon-Degrading Bacterium, Rhodococcus pyridinivorans Strain KG-16, Collected from Oil Fields in India.</title>
        <authorList>
            <person name="Aggarwal R.K."/>
            <person name="Dawar C."/>
            <person name="Phanindranath R."/>
            <person name="Mutnuri L."/>
            <person name="Dayal A.M."/>
        </authorList>
    </citation>
    <scope>NUCLEOTIDE SEQUENCE [LARGE SCALE GENOMIC DNA]</scope>
    <source>
        <strain evidence="2 3">KG-16</strain>
    </source>
</reference>
<organism evidence="2 3">
    <name type="scientific">Rhodococcus pyridinivorans KG-16</name>
    <dbReference type="NCBI Taxonomy" id="1441730"/>
    <lineage>
        <taxon>Bacteria</taxon>
        <taxon>Bacillati</taxon>
        <taxon>Actinomycetota</taxon>
        <taxon>Actinomycetes</taxon>
        <taxon>Mycobacteriales</taxon>
        <taxon>Nocardiaceae</taxon>
        <taxon>Rhodococcus</taxon>
    </lineage>
</organism>
<dbReference type="PATRIC" id="fig|1441730.3.peg.1174"/>
<comment type="caution">
    <text evidence="2">The sequence shown here is derived from an EMBL/GenBank/DDBJ whole genome shotgun (WGS) entry which is preliminary data.</text>
</comment>
<dbReference type="Gene3D" id="3.40.50.300">
    <property type="entry name" value="P-loop containing nucleotide triphosphate hydrolases"/>
    <property type="match status" value="2"/>
</dbReference>
<evidence type="ECO:0000313" key="2">
    <source>
        <dbReference type="EMBL" id="KSZ59650.1"/>
    </source>
</evidence>
<feature type="region of interest" description="Disordered" evidence="1">
    <location>
        <begin position="679"/>
        <end position="731"/>
    </location>
</feature>
<dbReference type="PANTHER" id="PTHR30121">
    <property type="entry name" value="UNCHARACTERIZED PROTEIN YJGR-RELATED"/>
    <property type="match status" value="1"/>
</dbReference>
<reference evidence="3" key="1">
    <citation type="submission" date="2015-01" db="EMBL/GenBank/DDBJ databases">
        <title>Draft genome sequence of Rhodococcus pyridinivorans strain KG-16, a hydrocarbon-degrading bacterium.</title>
        <authorList>
            <person name="Aggarwal R.K."/>
            <person name="Dawar C."/>
        </authorList>
    </citation>
    <scope>NUCLEOTIDE SEQUENCE [LARGE SCALE GENOMIC DNA]</scope>
    <source>
        <strain evidence="3">KG-16</strain>
    </source>
</reference>
<dbReference type="CDD" id="cd01127">
    <property type="entry name" value="TrwB_TraG_TraD_VirD4"/>
    <property type="match status" value="1"/>
</dbReference>
<proteinExistence type="predicted"/>